<protein>
    <submittedName>
        <fullName evidence="1">Uncharacterized protein</fullName>
    </submittedName>
</protein>
<reference evidence="1" key="1">
    <citation type="submission" date="2014-05" db="EMBL/GenBank/DDBJ databases">
        <authorList>
            <person name="Chronopoulou M."/>
        </authorList>
    </citation>
    <scope>NUCLEOTIDE SEQUENCE</scope>
    <source>
        <tissue evidence="1">Whole organism</tissue>
    </source>
</reference>
<proteinExistence type="predicted"/>
<organism evidence="1">
    <name type="scientific">Lepeophtheirus salmonis</name>
    <name type="common">Salmon louse</name>
    <name type="synonym">Caligus salmonis</name>
    <dbReference type="NCBI Taxonomy" id="72036"/>
    <lineage>
        <taxon>Eukaryota</taxon>
        <taxon>Metazoa</taxon>
        <taxon>Ecdysozoa</taxon>
        <taxon>Arthropoda</taxon>
        <taxon>Crustacea</taxon>
        <taxon>Multicrustacea</taxon>
        <taxon>Hexanauplia</taxon>
        <taxon>Copepoda</taxon>
        <taxon>Siphonostomatoida</taxon>
        <taxon>Caligidae</taxon>
        <taxon>Lepeophtheirus</taxon>
    </lineage>
</organism>
<sequence>GYPYYGSRRVTCSSQPFILTFFDQPAPLGPGKFPRRQRHRQYYEARSRCKNYSDLLRKQYRFLGQDNVPTI</sequence>
<feature type="non-terminal residue" evidence="1">
    <location>
        <position position="1"/>
    </location>
</feature>
<name>A0A0K2V9T1_LEPSM</name>
<dbReference type="EMBL" id="HACA01029719">
    <property type="protein sequence ID" value="CDW47080.1"/>
    <property type="molecule type" value="Transcribed_RNA"/>
</dbReference>
<evidence type="ECO:0000313" key="1">
    <source>
        <dbReference type="EMBL" id="CDW47080.1"/>
    </source>
</evidence>
<accession>A0A0K2V9T1</accession>
<dbReference type="AlphaFoldDB" id="A0A0K2V9T1"/>